<name>A0A9P4GQD2_9PLEO</name>
<comment type="caution">
    <text evidence="1">The sequence shown here is derived from an EMBL/GenBank/DDBJ whole genome shotgun (WGS) entry which is preliminary data.</text>
</comment>
<dbReference type="Proteomes" id="UP000800039">
    <property type="component" value="Unassembled WGS sequence"/>
</dbReference>
<dbReference type="AlphaFoldDB" id="A0A9P4GQD2"/>
<gene>
    <name evidence="1" type="ORF">K460DRAFT_20052</name>
</gene>
<dbReference type="GeneID" id="63844438"/>
<reference evidence="1" key="1">
    <citation type="submission" date="2020-01" db="EMBL/GenBank/DDBJ databases">
        <authorList>
            <consortium name="DOE Joint Genome Institute"/>
            <person name="Haridas S."/>
            <person name="Albert R."/>
            <person name="Binder M."/>
            <person name="Bloem J."/>
            <person name="Labutti K."/>
            <person name="Salamov A."/>
            <person name="Andreopoulos B."/>
            <person name="Baker S.E."/>
            <person name="Barry K."/>
            <person name="Bills G."/>
            <person name="Bluhm B.H."/>
            <person name="Cannon C."/>
            <person name="Castanera R."/>
            <person name="Culley D.E."/>
            <person name="Daum C."/>
            <person name="Ezra D."/>
            <person name="Gonzalez J.B."/>
            <person name="Henrissat B."/>
            <person name="Kuo A."/>
            <person name="Liang C."/>
            <person name="Lipzen A."/>
            <person name="Lutzoni F."/>
            <person name="Magnuson J."/>
            <person name="Mondo S."/>
            <person name="Nolan M."/>
            <person name="Ohm R."/>
            <person name="Pangilinan J."/>
            <person name="Park H.-J."/>
            <person name="Ramirez L."/>
            <person name="Alfaro M."/>
            <person name="Sun H."/>
            <person name="Tritt A."/>
            <person name="Yoshinaga Y."/>
            <person name="Zwiers L.-H."/>
            <person name="Turgeon B.G."/>
            <person name="Goodwin S.B."/>
            <person name="Spatafora J.W."/>
            <person name="Crous P.W."/>
            <person name="Grigoriev I.V."/>
        </authorList>
    </citation>
    <scope>NUCLEOTIDE SEQUENCE</scope>
    <source>
        <strain evidence="1">CBS 394.84</strain>
    </source>
</reference>
<keyword evidence="2" id="KW-1185">Reference proteome</keyword>
<evidence type="ECO:0000313" key="2">
    <source>
        <dbReference type="Proteomes" id="UP000800039"/>
    </source>
</evidence>
<sequence>MLCRRTCGELLLAMLFCKYGRLSSLASNRLRHGFNFCQKVVCSFGIVNRYCGTKSASAGQTSLRDHTPILLHFDLLATSRQHSLAIPSSQALESHSHLTIPNPTCALPIRQSTLFAALASPAEHTCIFPAISLIGTQRRSN</sequence>
<accession>A0A9P4GQD2</accession>
<protein>
    <submittedName>
        <fullName evidence="1">Uncharacterized protein</fullName>
    </submittedName>
</protein>
<evidence type="ECO:0000313" key="1">
    <source>
        <dbReference type="EMBL" id="KAF1850693.1"/>
    </source>
</evidence>
<dbReference type="EMBL" id="ML976614">
    <property type="protein sequence ID" value="KAF1850693.1"/>
    <property type="molecule type" value="Genomic_DNA"/>
</dbReference>
<proteinExistence type="predicted"/>
<dbReference type="RefSeq" id="XP_040793256.1">
    <property type="nucleotide sequence ID" value="XM_040927186.1"/>
</dbReference>
<organism evidence="1 2">
    <name type="scientific">Cucurbitaria berberidis CBS 394.84</name>
    <dbReference type="NCBI Taxonomy" id="1168544"/>
    <lineage>
        <taxon>Eukaryota</taxon>
        <taxon>Fungi</taxon>
        <taxon>Dikarya</taxon>
        <taxon>Ascomycota</taxon>
        <taxon>Pezizomycotina</taxon>
        <taxon>Dothideomycetes</taxon>
        <taxon>Pleosporomycetidae</taxon>
        <taxon>Pleosporales</taxon>
        <taxon>Pleosporineae</taxon>
        <taxon>Cucurbitariaceae</taxon>
        <taxon>Cucurbitaria</taxon>
    </lineage>
</organism>